<sequence length="133" mass="14980">MLSRSLRASSTKSSQPPSQDDTEWWVRRKNSTDRRKNDDARFQSPIKTLPQVAEHIVQQNQPKYLFQDELELIKNESPLSNKTKSSAVVVKRDMPGVKLQGHSMKSLAMDILFCEQCASFSRISGTAGSSNLP</sequence>
<keyword evidence="2" id="KW-1185">Reference proteome</keyword>
<feature type="compositionally biased region" description="Low complexity" evidence="1">
    <location>
        <begin position="1"/>
        <end position="14"/>
    </location>
</feature>
<proteinExistence type="predicted"/>
<evidence type="ECO:0000313" key="3">
    <source>
        <dbReference type="WBParaSite" id="PSAMB.scaffold20035size764.g37999.t1"/>
    </source>
</evidence>
<name>A0A914VHM3_9BILA</name>
<reference evidence="3" key="1">
    <citation type="submission" date="2022-11" db="UniProtKB">
        <authorList>
            <consortium name="WormBaseParasite"/>
        </authorList>
    </citation>
    <scope>IDENTIFICATION</scope>
</reference>
<dbReference type="AlphaFoldDB" id="A0A914VHM3"/>
<organism evidence="2 3">
    <name type="scientific">Plectus sambesii</name>
    <dbReference type="NCBI Taxonomy" id="2011161"/>
    <lineage>
        <taxon>Eukaryota</taxon>
        <taxon>Metazoa</taxon>
        <taxon>Ecdysozoa</taxon>
        <taxon>Nematoda</taxon>
        <taxon>Chromadorea</taxon>
        <taxon>Plectida</taxon>
        <taxon>Plectina</taxon>
        <taxon>Plectoidea</taxon>
        <taxon>Plectidae</taxon>
        <taxon>Plectus</taxon>
    </lineage>
</organism>
<feature type="region of interest" description="Disordered" evidence="1">
    <location>
        <begin position="1"/>
        <end position="41"/>
    </location>
</feature>
<evidence type="ECO:0000313" key="2">
    <source>
        <dbReference type="Proteomes" id="UP000887566"/>
    </source>
</evidence>
<protein>
    <submittedName>
        <fullName evidence="3">Uncharacterized protein</fullName>
    </submittedName>
</protein>
<evidence type="ECO:0000256" key="1">
    <source>
        <dbReference type="SAM" id="MobiDB-lite"/>
    </source>
</evidence>
<feature type="compositionally biased region" description="Basic and acidic residues" evidence="1">
    <location>
        <begin position="24"/>
        <end position="41"/>
    </location>
</feature>
<accession>A0A914VHM3</accession>
<dbReference type="Proteomes" id="UP000887566">
    <property type="component" value="Unplaced"/>
</dbReference>
<dbReference type="WBParaSite" id="PSAMB.scaffold20035size764.g37999.t1">
    <property type="protein sequence ID" value="PSAMB.scaffold20035size764.g37999.t1"/>
    <property type="gene ID" value="PSAMB.scaffold20035size764.g37999"/>
</dbReference>